<dbReference type="PROSITE" id="PS51257">
    <property type="entry name" value="PROKAR_LIPOPROTEIN"/>
    <property type="match status" value="1"/>
</dbReference>
<sequence>MKMIYMRSLAEVILLLFFLTSCDDGDIIVTTFEFEDETFTLCSEGRNKLLYHINTDNIYESLTVQLNSPRLSPADNALTVDDQPVTIELTGENRVIYRTYDGPLPAGYFCGNVPPANPRVLQEYRSVGGRVIIRTMEVANRTDGRLDHDGDGVPSDLEGMAENRDTDGDGVPDYLDKDDDGDNVPTSVEIRGQDGDPTAEGYRDTDGDGIPNYLDPDDDGDGVPTRLEVTANNLDPVTNRNAGNTLPRYLDQFTTERYAGEVGNLVDNTIAVRYESIIEVQNLKLKNQGGDGEEISFVTKVLGRFISGAVEVPAVPGEEEEEPGNNEG</sequence>
<dbReference type="Gene3D" id="4.10.1080.10">
    <property type="entry name" value="TSP type-3 repeat"/>
    <property type="match status" value="1"/>
</dbReference>
<protein>
    <recommendedName>
        <fullName evidence="4">Calcium-binding protein</fullName>
    </recommendedName>
</protein>
<keyword evidence="3" id="KW-1185">Reference proteome</keyword>
<evidence type="ECO:0008006" key="4">
    <source>
        <dbReference type="Google" id="ProtNLM"/>
    </source>
</evidence>
<dbReference type="OrthoDB" id="1159446at2"/>
<dbReference type="EMBL" id="CP042476">
    <property type="protein sequence ID" value="QED36763.1"/>
    <property type="molecule type" value="Genomic_DNA"/>
</dbReference>
<dbReference type="AlphaFoldDB" id="A0A5B8YJG3"/>
<dbReference type="Proteomes" id="UP000321954">
    <property type="component" value="Chromosome"/>
</dbReference>
<organism evidence="2 3">
    <name type="scientific">Antarcticibacterium arcticum</name>
    <dbReference type="NCBI Taxonomy" id="2585771"/>
    <lineage>
        <taxon>Bacteria</taxon>
        <taxon>Pseudomonadati</taxon>
        <taxon>Bacteroidota</taxon>
        <taxon>Flavobacteriia</taxon>
        <taxon>Flavobacteriales</taxon>
        <taxon>Flavobacteriaceae</taxon>
        <taxon>Antarcticibacterium</taxon>
    </lineage>
</organism>
<evidence type="ECO:0000313" key="3">
    <source>
        <dbReference type="Proteomes" id="UP000321954"/>
    </source>
</evidence>
<dbReference type="KEGG" id="anp:FK178_03140"/>
<reference evidence="2 3" key="1">
    <citation type="submission" date="2019-08" db="EMBL/GenBank/DDBJ databases">
        <title>Antarcticibacterium arcticum sp. nov., a bacterium isolated from marine sediment of the Canadian Beaufort Sea.</title>
        <authorList>
            <person name="Lee Y.M."/>
            <person name="Baek K."/>
            <person name="Lee D.-H."/>
            <person name="Shin S.C."/>
            <person name="Jin Y.K."/>
            <person name="Park Y."/>
        </authorList>
    </citation>
    <scope>NUCLEOTIDE SEQUENCE [LARGE SCALE GENOMIC DNA]</scope>
    <source>
        <strain evidence="2 3">PAMC 28998</strain>
    </source>
</reference>
<dbReference type="SUPFAM" id="SSF103647">
    <property type="entry name" value="TSP type-3 repeat"/>
    <property type="match status" value="1"/>
</dbReference>
<dbReference type="InterPro" id="IPR028974">
    <property type="entry name" value="TSP_type-3_rpt"/>
</dbReference>
<feature type="region of interest" description="Disordered" evidence="1">
    <location>
        <begin position="143"/>
        <end position="209"/>
    </location>
</feature>
<evidence type="ECO:0000313" key="2">
    <source>
        <dbReference type="EMBL" id="QED36763.1"/>
    </source>
</evidence>
<gene>
    <name evidence="2" type="ORF">FK178_03140</name>
</gene>
<name>A0A5B8YJG3_9FLAO</name>
<accession>A0A5B8YJG3</accession>
<dbReference type="GO" id="GO:0005509">
    <property type="term" value="F:calcium ion binding"/>
    <property type="evidence" value="ECO:0007669"/>
    <property type="project" value="InterPro"/>
</dbReference>
<evidence type="ECO:0000256" key="1">
    <source>
        <dbReference type="SAM" id="MobiDB-lite"/>
    </source>
</evidence>
<proteinExistence type="predicted"/>